<dbReference type="PANTHER" id="PTHR10837:SF8">
    <property type="entry name" value="PROTEIN-ARGININE DEIMINASE"/>
    <property type="match status" value="1"/>
</dbReference>
<evidence type="ECO:0000256" key="1">
    <source>
        <dbReference type="SAM" id="SignalP"/>
    </source>
</evidence>
<dbReference type="Gene3D" id="3.75.10.10">
    <property type="entry name" value="L-arginine/glycine Amidinotransferase, Chain A"/>
    <property type="match status" value="1"/>
</dbReference>
<comment type="caution">
    <text evidence="3">The sequence shown here is derived from an EMBL/GenBank/DDBJ whole genome shotgun (WGS) entry which is preliminary data.</text>
</comment>
<dbReference type="AlphaFoldDB" id="A0A919J9P9"/>
<feature type="domain" description="Protein-arginine deiminase C-terminal" evidence="2">
    <location>
        <begin position="198"/>
        <end position="573"/>
    </location>
</feature>
<proteinExistence type="predicted"/>
<sequence length="575" mass="61279">MKKLFLVAVTATLAAVPLTAYASGDDTPRLRVLTPGGVFLANIDDDAGRCQAPARKLTAAAVAREDAADERYNEIAEPTPAQRLAHRTEQNLTDRQLAACNDAADEVVNGPADELDLARLHASWPGAPDSATATVTLTGNVRLFVKRSRWTVADKLTAAELRAGVELGLEGRDVVRDRKVWDGSASVTLRFSSGRTVSVRLHEAPVRTQLNTQRLERVLASKVSDTSGREWRDTVASALPPGVPMSQLDTGHDEWMQDLFEPGYQVMAGHPMRVLIPSVNQAHRQAARITYTALRGRDVGVVHIPTVPVAGVGDDNTYDSMGNLETVPDGRIVLGGTPSPEVVTFLRAQAAQPVVVVDTSWLVVGHVDEFIQFLPVPGGWRALVADPSAGLALLSTVPAGAALHGALPPLGDYEERIDQRTAGEFRADPQFLDVNRIAAGRIDAALAVLALPKSQIVRVPVLFTARGLDWGIAKYAIDDLPPGPDRDEAVAALNARRSAVAETPNPVNGLAAGSGRYVAPKPFGPVVAGRDIFATAIESALAGIGYRVTFVDDLISAHVSEGEIHCSTNTYRVIG</sequence>
<name>A0A919J9P9_9ACTN</name>
<keyword evidence="4" id="KW-1185">Reference proteome</keyword>
<dbReference type="GO" id="GO:0005509">
    <property type="term" value="F:calcium ion binding"/>
    <property type="evidence" value="ECO:0007669"/>
    <property type="project" value="InterPro"/>
</dbReference>
<feature type="signal peptide" evidence="1">
    <location>
        <begin position="1"/>
        <end position="22"/>
    </location>
</feature>
<keyword evidence="1" id="KW-0732">Signal</keyword>
<dbReference type="GO" id="GO:0005737">
    <property type="term" value="C:cytoplasm"/>
    <property type="evidence" value="ECO:0007669"/>
    <property type="project" value="InterPro"/>
</dbReference>
<dbReference type="InterPro" id="IPR004303">
    <property type="entry name" value="PAD"/>
</dbReference>
<evidence type="ECO:0000313" key="4">
    <source>
        <dbReference type="Proteomes" id="UP000598174"/>
    </source>
</evidence>
<evidence type="ECO:0000313" key="3">
    <source>
        <dbReference type="EMBL" id="GIE15264.1"/>
    </source>
</evidence>
<gene>
    <name evidence="3" type="ORF">Afe05nite_71040</name>
</gene>
<accession>A0A919J9P9</accession>
<dbReference type="InterPro" id="IPR013530">
    <property type="entry name" value="PAD_C"/>
</dbReference>
<organism evidence="3 4">
    <name type="scientific">Paractinoplanes ferrugineus</name>
    <dbReference type="NCBI Taxonomy" id="113564"/>
    <lineage>
        <taxon>Bacteria</taxon>
        <taxon>Bacillati</taxon>
        <taxon>Actinomycetota</taxon>
        <taxon>Actinomycetes</taxon>
        <taxon>Micromonosporales</taxon>
        <taxon>Micromonosporaceae</taxon>
        <taxon>Paractinoplanes</taxon>
    </lineage>
</organism>
<dbReference type="RefSeq" id="WP_203821638.1">
    <property type="nucleotide sequence ID" value="NZ_BAAABP010000080.1"/>
</dbReference>
<dbReference type="PANTHER" id="PTHR10837">
    <property type="entry name" value="PEPTIDYLARGININE DEIMINASE"/>
    <property type="match status" value="1"/>
</dbReference>
<dbReference type="Pfam" id="PF03068">
    <property type="entry name" value="PAD"/>
    <property type="match status" value="1"/>
</dbReference>
<dbReference type="Proteomes" id="UP000598174">
    <property type="component" value="Unassembled WGS sequence"/>
</dbReference>
<dbReference type="SUPFAM" id="SSF55909">
    <property type="entry name" value="Pentein"/>
    <property type="match status" value="1"/>
</dbReference>
<protein>
    <recommendedName>
        <fullName evidence="2">Protein-arginine deiminase C-terminal domain-containing protein</fullName>
    </recommendedName>
</protein>
<dbReference type="EMBL" id="BOMM01000064">
    <property type="protein sequence ID" value="GIE15264.1"/>
    <property type="molecule type" value="Genomic_DNA"/>
</dbReference>
<reference evidence="3" key="1">
    <citation type="submission" date="2021-01" db="EMBL/GenBank/DDBJ databases">
        <title>Whole genome shotgun sequence of Actinoplanes ferrugineus NBRC 15555.</title>
        <authorList>
            <person name="Komaki H."/>
            <person name="Tamura T."/>
        </authorList>
    </citation>
    <scope>NUCLEOTIDE SEQUENCE</scope>
    <source>
        <strain evidence="3">NBRC 15555</strain>
    </source>
</reference>
<feature type="chain" id="PRO_5036996901" description="Protein-arginine deiminase C-terminal domain-containing protein" evidence="1">
    <location>
        <begin position="23"/>
        <end position="575"/>
    </location>
</feature>
<dbReference type="GO" id="GO:0004668">
    <property type="term" value="F:protein-arginine deiminase activity"/>
    <property type="evidence" value="ECO:0007669"/>
    <property type="project" value="InterPro"/>
</dbReference>
<evidence type="ECO:0000259" key="2">
    <source>
        <dbReference type="Pfam" id="PF03068"/>
    </source>
</evidence>